<dbReference type="PROSITE" id="PS50297">
    <property type="entry name" value="ANK_REP_REGION"/>
    <property type="match status" value="1"/>
</dbReference>
<sequence length="697" mass="72707">MSLESGIQQGRITVKVHRADSLVALNPDGSSNPCVTATIGQQSQTTAVVRGTTNPSFDATLTFIACPLPTILTLRVYNKATYTEAEELLGSATLTLFSASPMTRRTLQLGHGGNVSLSQKARDGCGSLDVSYEVVIMTPSEVAAQTKKSVANDDLPEFLRDDSGVMKFTSAYAAVEQPPPAPPPPPKVTALPAPSEPLGAPQLSQPPQPMQPASTQMPQLPSMLSPPQPTSVQQPHFFSSTSGLLGAVAVPPPTPQNASEPVTRQNPVVMASSSTPPVVPPQNLPTNPSFTVAQGVESPAAPFFSGSTYPTASSDPAAPTGQSLHAMQPSMHGISALGDAVDVQQVANTGGVMAGEFALRPMPLPSSQSNIRPNSAAISSSVNSSTTPDTTFASSSSATSSRQRPQQQDSGQNQQQQLVTPLPPPPPPGKQPLSLPQPSTSVTGAGVALTAATHTTATTTSPGRDNEKPLKKVTIMASAKDQTGGAATATTKKSNNAVTKRALVKALPLADRGSRLTAVSPMRENRRSSSANGVRSSSRGRASALSATLSTAHHSPALYQWPDDLLAAAAEGNTAVFQKLREDDPLLSRGFDNVRDYSGRTILHIAAWHGHTNVLRTLLQASPSVPIIELRALRSNNGNTVLHSAAQGGRADVVQWLRFGHPATGTLVGLRNLRGLTATDCAREAGFMDIATMLDES</sequence>
<keyword evidence="1" id="KW-0040">ANK repeat</keyword>
<dbReference type="Gene3D" id="2.60.40.150">
    <property type="entry name" value="C2 domain"/>
    <property type="match status" value="1"/>
</dbReference>
<dbReference type="SMR" id="A0A2V2WKU9"/>
<dbReference type="VEuPathDB" id="TriTrypDB:TcYC6_0045970"/>
<dbReference type="PROSITE" id="PS50088">
    <property type="entry name" value="ANK_REPEAT"/>
    <property type="match status" value="1"/>
</dbReference>
<dbReference type="VEuPathDB" id="TriTrypDB:ECC02_005990"/>
<gene>
    <name evidence="4" type="ORF">C3747_84g43</name>
</gene>
<dbReference type="InterPro" id="IPR000008">
    <property type="entry name" value="C2_dom"/>
</dbReference>
<feature type="region of interest" description="Disordered" evidence="2">
    <location>
        <begin position="364"/>
        <end position="442"/>
    </location>
</feature>
<feature type="domain" description="C2" evidence="3">
    <location>
        <begin position="1"/>
        <end position="109"/>
    </location>
</feature>
<comment type="caution">
    <text evidence="4">The sequence shown here is derived from an EMBL/GenBank/DDBJ whole genome shotgun (WGS) entry which is preliminary data.</text>
</comment>
<dbReference type="VEuPathDB" id="TriTrypDB:TcCLB.506825.90"/>
<dbReference type="InterPro" id="IPR036770">
    <property type="entry name" value="Ankyrin_rpt-contain_sf"/>
</dbReference>
<name>A0A2V2WKU9_TRYCR</name>
<dbReference type="Gene3D" id="1.25.40.20">
    <property type="entry name" value="Ankyrin repeat-containing domain"/>
    <property type="match status" value="1"/>
</dbReference>
<feature type="compositionally biased region" description="Pro residues" evidence="2">
    <location>
        <begin position="177"/>
        <end position="187"/>
    </location>
</feature>
<evidence type="ECO:0000313" key="4">
    <source>
        <dbReference type="EMBL" id="PWV08915.1"/>
    </source>
</evidence>
<dbReference type="VEuPathDB" id="TriTrypDB:TcCLB.476733.10"/>
<dbReference type="VEuPathDB" id="TriTrypDB:TcCL_ESM02264"/>
<dbReference type="VEuPathDB" id="TriTrypDB:TcBrA4_0088120"/>
<feature type="compositionally biased region" description="Low complexity" evidence="2">
    <location>
        <begin position="528"/>
        <end position="547"/>
    </location>
</feature>
<feature type="compositionally biased region" description="Low complexity" evidence="2">
    <location>
        <begin position="374"/>
        <end position="420"/>
    </location>
</feature>
<dbReference type="CDD" id="cd00030">
    <property type="entry name" value="C2"/>
    <property type="match status" value="1"/>
</dbReference>
<proteinExistence type="predicted"/>
<dbReference type="VEuPathDB" id="TriTrypDB:Tc_MARK_651"/>
<dbReference type="InterPro" id="IPR035892">
    <property type="entry name" value="C2_domain_sf"/>
</dbReference>
<feature type="compositionally biased region" description="Pro residues" evidence="2">
    <location>
        <begin position="421"/>
        <end position="430"/>
    </location>
</feature>
<evidence type="ECO:0000259" key="3">
    <source>
        <dbReference type="PROSITE" id="PS50004"/>
    </source>
</evidence>
<dbReference type="OrthoDB" id="5314041at2759"/>
<organism evidence="4 5">
    <name type="scientific">Trypanosoma cruzi</name>
    <dbReference type="NCBI Taxonomy" id="5693"/>
    <lineage>
        <taxon>Eukaryota</taxon>
        <taxon>Discoba</taxon>
        <taxon>Euglenozoa</taxon>
        <taxon>Kinetoplastea</taxon>
        <taxon>Metakinetoplastina</taxon>
        <taxon>Trypanosomatida</taxon>
        <taxon>Trypanosomatidae</taxon>
        <taxon>Trypanosoma</taxon>
        <taxon>Schizotrypanum</taxon>
    </lineage>
</organism>
<dbReference type="VEuPathDB" id="TriTrypDB:TcG_01613"/>
<feature type="region of interest" description="Disordered" evidence="2">
    <location>
        <begin position="515"/>
        <end position="547"/>
    </location>
</feature>
<dbReference type="Proteomes" id="UP000246078">
    <property type="component" value="Unassembled WGS sequence"/>
</dbReference>
<evidence type="ECO:0000256" key="1">
    <source>
        <dbReference type="PROSITE-ProRule" id="PRU00023"/>
    </source>
</evidence>
<reference evidence="4 5" key="1">
    <citation type="journal article" date="2018" name="Microb. Genom.">
        <title>Expanding an expanded genome: long-read sequencing of Trypanosoma cruzi.</title>
        <authorList>
            <person name="Berna L."/>
            <person name="Rodriguez M."/>
            <person name="Chiribao M.L."/>
            <person name="Parodi-Talice A."/>
            <person name="Pita S."/>
            <person name="Rijo G."/>
            <person name="Alvarez-Valin F."/>
            <person name="Robello C."/>
        </authorList>
    </citation>
    <scope>NUCLEOTIDE SEQUENCE [LARGE SCALE GENOMIC DNA]</scope>
    <source>
        <strain evidence="4 5">TCC</strain>
    </source>
</reference>
<dbReference type="SMART" id="SM00248">
    <property type="entry name" value="ANK"/>
    <property type="match status" value="2"/>
</dbReference>
<dbReference type="VEuPathDB" id="TriTrypDB:TCSYLVIO_001841"/>
<dbReference type="PANTHER" id="PTHR39666">
    <property type="entry name" value="RANBP2-TYPE DOMAIN-CONTAINING PROTEIN"/>
    <property type="match status" value="1"/>
</dbReference>
<dbReference type="SUPFAM" id="SSF48403">
    <property type="entry name" value="Ankyrin repeat"/>
    <property type="match status" value="1"/>
</dbReference>
<dbReference type="PANTHER" id="PTHR39666:SF5">
    <property type="entry name" value="C2 DOMAIN-CONTAINING PROTEIN"/>
    <property type="match status" value="1"/>
</dbReference>
<dbReference type="VEuPathDB" id="TriTrypDB:C3747_84g43"/>
<feature type="region of interest" description="Disordered" evidence="2">
    <location>
        <begin position="175"/>
        <end position="234"/>
    </location>
</feature>
<evidence type="ECO:0000313" key="5">
    <source>
        <dbReference type="Proteomes" id="UP000246078"/>
    </source>
</evidence>
<evidence type="ECO:0000256" key="2">
    <source>
        <dbReference type="SAM" id="MobiDB-lite"/>
    </source>
</evidence>
<feature type="compositionally biased region" description="Low complexity" evidence="2">
    <location>
        <begin position="211"/>
        <end position="223"/>
    </location>
</feature>
<protein>
    <recommendedName>
        <fullName evidence="3">C2 domain-containing protein</fullName>
    </recommendedName>
</protein>
<dbReference type="Pfam" id="PF12796">
    <property type="entry name" value="Ank_2"/>
    <property type="match status" value="1"/>
</dbReference>
<dbReference type="EMBL" id="PRFC01000084">
    <property type="protein sequence ID" value="PWV08915.1"/>
    <property type="molecule type" value="Genomic_DNA"/>
</dbReference>
<dbReference type="Pfam" id="PF00168">
    <property type="entry name" value="C2"/>
    <property type="match status" value="1"/>
</dbReference>
<dbReference type="VEuPathDB" id="TriTrypDB:TCDM_14315"/>
<dbReference type="InterPro" id="IPR002110">
    <property type="entry name" value="Ankyrin_rpt"/>
</dbReference>
<dbReference type="VEuPathDB" id="TriTrypDB:C4B63_30g208"/>
<feature type="repeat" description="ANK" evidence="1">
    <location>
        <begin position="598"/>
        <end position="630"/>
    </location>
</feature>
<dbReference type="SMART" id="SM00239">
    <property type="entry name" value="C2"/>
    <property type="match status" value="1"/>
</dbReference>
<accession>A0A2V2WKU9</accession>
<dbReference type="OMA" id="WNGQLRV"/>
<dbReference type="AlphaFoldDB" id="A0A2V2WKU9"/>
<dbReference type="PROSITE" id="PS50004">
    <property type="entry name" value="C2"/>
    <property type="match status" value="1"/>
</dbReference>
<feature type="compositionally biased region" description="Low complexity" evidence="2">
    <location>
        <begin position="431"/>
        <end position="442"/>
    </location>
</feature>
<dbReference type="VEuPathDB" id="TriTrypDB:BCY84_16457"/>
<dbReference type="SUPFAM" id="SSF49562">
    <property type="entry name" value="C2 domain (Calcium/lipid-binding domain, CaLB)"/>
    <property type="match status" value="1"/>
</dbReference>